<name>M5SBX3_9BACT</name>
<proteinExistence type="predicted"/>
<protein>
    <submittedName>
        <fullName evidence="1">Uncharacterized protein</fullName>
    </submittedName>
</protein>
<comment type="caution">
    <text evidence="1">The sequence shown here is derived from an EMBL/GenBank/DDBJ whole genome shotgun (WGS) entry which is preliminary data.</text>
</comment>
<organism evidence="1 2">
    <name type="scientific">Rhodopirellula europaea SH398</name>
    <dbReference type="NCBI Taxonomy" id="1263868"/>
    <lineage>
        <taxon>Bacteria</taxon>
        <taxon>Pseudomonadati</taxon>
        <taxon>Planctomycetota</taxon>
        <taxon>Planctomycetia</taxon>
        <taxon>Pirellulales</taxon>
        <taxon>Pirellulaceae</taxon>
        <taxon>Rhodopirellula</taxon>
    </lineage>
</organism>
<accession>M5SBX3</accession>
<evidence type="ECO:0000313" key="1">
    <source>
        <dbReference type="EMBL" id="EMI28976.1"/>
    </source>
</evidence>
<reference evidence="1 2" key="1">
    <citation type="journal article" date="2013" name="Mar. Genomics">
        <title>Expression of sulfatases in Rhodopirellula baltica and the diversity of sulfatases in the genus Rhodopirellula.</title>
        <authorList>
            <person name="Wegner C.E."/>
            <person name="Richter-Heitmann T."/>
            <person name="Klindworth A."/>
            <person name="Klockow C."/>
            <person name="Richter M."/>
            <person name="Achstetter T."/>
            <person name="Glockner F.O."/>
            <person name="Harder J."/>
        </authorList>
    </citation>
    <scope>NUCLEOTIDE SEQUENCE [LARGE SCALE GENOMIC DNA]</scope>
    <source>
        <strain evidence="1 2">SH398</strain>
    </source>
</reference>
<gene>
    <name evidence="1" type="ORF">RESH_00481</name>
</gene>
<dbReference type="EMBL" id="ANOF01000013">
    <property type="protein sequence ID" value="EMI28976.1"/>
    <property type="molecule type" value="Genomic_DNA"/>
</dbReference>
<sequence>MKLHFEPVHCFGKRGVGRHTEPAVDVREAPAQRNFLPQSAW</sequence>
<dbReference type="Proteomes" id="UP000011996">
    <property type="component" value="Unassembled WGS sequence"/>
</dbReference>
<dbReference type="PATRIC" id="fig|1263868.3.peg.527"/>
<dbReference type="AlphaFoldDB" id="M5SBX3"/>
<evidence type="ECO:0000313" key="2">
    <source>
        <dbReference type="Proteomes" id="UP000011996"/>
    </source>
</evidence>